<evidence type="ECO:0000256" key="2">
    <source>
        <dbReference type="SAM" id="MobiDB-lite"/>
    </source>
</evidence>
<keyword evidence="4" id="KW-1185">Reference proteome</keyword>
<sequence length="597" mass="67777">MADSLMLDILTSDGAAVIDTDGNQHPSSSSSSSVAVPSQAIPDPISPEVSSSGTSLPRRGFSFCAQPLPALTHCTPFILLFIQWSHFSKAIKEWLDLLSSLHIKPIEPLKTYALHAQIPQLQLSLNGDDDLATLKLRITSLKTDISDLMQQLEETVEKGLQDCVCQEIKDIEEHTGLVVMEAAQKEADYCQQLADLNQDINATIQCDFDIRMEENVKNVHLHVDVEFHDLEKQLQDLEATQATFVEQRLQGKLAVLDRELEKWQHKLEKEAHDAHNVRVGSCKSEYHEKIEALSVDIQVVQARRHTALDAQAKAYNYVPEQMEKEVCRLCWKYLGIKNGPDIVLNGIGTSPEEMAEYETGGPTLPINPMQPDWHSLKSRWNLDLAEAFYIQFCENADNPKEYEFSKNDILVAFENKLKYLHGHVFKATPLRDKSSDQTQEHLNASLKHHRDISRPTQHCLTLRDVRLEIAGNNMNLGDDRVNPGWRSVYEMLSLLEREGISSDESDAEGGPYIVKWRTWHSKELTQLLDIIDSLYDRKNIYSNAHPGNRPHVHMRCRRAMASERAPIRGLPLNFLTDVEKQLLCPEPEMELPAFVED</sequence>
<dbReference type="AlphaFoldDB" id="A0AA39V5Q9"/>
<proteinExistence type="predicted"/>
<evidence type="ECO:0000256" key="1">
    <source>
        <dbReference type="SAM" id="Coils"/>
    </source>
</evidence>
<feature type="region of interest" description="Disordered" evidence="2">
    <location>
        <begin position="18"/>
        <end position="39"/>
    </location>
</feature>
<accession>A0AA39V5Q9</accession>
<dbReference type="EMBL" id="JAUEPU010000001">
    <property type="protein sequence ID" value="KAK0506790.1"/>
    <property type="molecule type" value="Genomic_DNA"/>
</dbReference>
<evidence type="ECO:0000313" key="3">
    <source>
        <dbReference type="EMBL" id="KAK0506790.1"/>
    </source>
</evidence>
<keyword evidence="1" id="KW-0175">Coiled coil</keyword>
<name>A0AA39V5Q9_9AGAR</name>
<gene>
    <name evidence="3" type="ORF">EDD18DRAFT_1343227</name>
</gene>
<feature type="coiled-coil region" evidence="1">
    <location>
        <begin position="131"/>
        <end position="158"/>
    </location>
</feature>
<comment type="caution">
    <text evidence="3">The sequence shown here is derived from an EMBL/GenBank/DDBJ whole genome shotgun (WGS) entry which is preliminary data.</text>
</comment>
<protein>
    <submittedName>
        <fullName evidence="3">Uncharacterized protein</fullName>
    </submittedName>
</protein>
<feature type="coiled-coil region" evidence="1">
    <location>
        <begin position="227"/>
        <end position="273"/>
    </location>
</feature>
<reference evidence="3" key="1">
    <citation type="submission" date="2023-06" db="EMBL/GenBank/DDBJ databases">
        <authorList>
            <consortium name="Lawrence Berkeley National Laboratory"/>
            <person name="Ahrendt S."/>
            <person name="Sahu N."/>
            <person name="Indic B."/>
            <person name="Wong-Bajracharya J."/>
            <person name="Merenyi Z."/>
            <person name="Ke H.-M."/>
            <person name="Monk M."/>
            <person name="Kocsube S."/>
            <person name="Drula E."/>
            <person name="Lipzen A."/>
            <person name="Balint B."/>
            <person name="Henrissat B."/>
            <person name="Andreopoulos B."/>
            <person name="Martin F.M."/>
            <person name="Harder C.B."/>
            <person name="Rigling D."/>
            <person name="Ford K.L."/>
            <person name="Foster G.D."/>
            <person name="Pangilinan J."/>
            <person name="Papanicolaou A."/>
            <person name="Barry K."/>
            <person name="LaButti K."/>
            <person name="Viragh M."/>
            <person name="Koriabine M."/>
            <person name="Yan M."/>
            <person name="Riley R."/>
            <person name="Champramary S."/>
            <person name="Plett K.L."/>
            <person name="Tsai I.J."/>
            <person name="Slot J."/>
            <person name="Sipos G."/>
            <person name="Plett J."/>
            <person name="Nagy L.G."/>
            <person name="Grigoriev I.V."/>
        </authorList>
    </citation>
    <scope>NUCLEOTIDE SEQUENCE</scope>
    <source>
        <strain evidence="3">HWK02</strain>
    </source>
</reference>
<organism evidence="3 4">
    <name type="scientific">Armillaria luteobubalina</name>
    <dbReference type="NCBI Taxonomy" id="153913"/>
    <lineage>
        <taxon>Eukaryota</taxon>
        <taxon>Fungi</taxon>
        <taxon>Dikarya</taxon>
        <taxon>Basidiomycota</taxon>
        <taxon>Agaricomycotina</taxon>
        <taxon>Agaricomycetes</taxon>
        <taxon>Agaricomycetidae</taxon>
        <taxon>Agaricales</taxon>
        <taxon>Marasmiineae</taxon>
        <taxon>Physalacriaceae</taxon>
        <taxon>Armillaria</taxon>
    </lineage>
</organism>
<evidence type="ECO:0000313" key="4">
    <source>
        <dbReference type="Proteomes" id="UP001175228"/>
    </source>
</evidence>
<dbReference type="Proteomes" id="UP001175228">
    <property type="component" value="Unassembled WGS sequence"/>
</dbReference>